<sequence length="49" mass="5511">MLFIMNSEKQCLSVAEYPFLPSRSINLVSESALALGKIRLQVSLRNNTQ</sequence>
<accession>A0A517X1H2</accession>
<evidence type="ECO:0000313" key="1">
    <source>
        <dbReference type="EMBL" id="QDU11356.1"/>
    </source>
</evidence>
<dbReference type="Proteomes" id="UP000318384">
    <property type="component" value="Chromosome"/>
</dbReference>
<dbReference type="EMBL" id="CP037422">
    <property type="protein sequence ID" value="QDU11356.1"/>
    <property type="molecule type" value="Genomic_DNA"/>
</dbReference>
<evidence type="ECO:0000313" key="2">
    <source>
        <dbReference type="Proteomes" id="UP000318384"/>
    </source>
</evidence>
<name>A0A517X1H2_9PLAN</name>
<dbReference type="AlphaFoldDB" id="A0A517X1H2"/>
<proteinExistence type="predicted"/>
<gene>
    <name evidence="1" type="ORF">V202x_47770</name>
</gene>
<reference evidence="1 2" key="1">
    <citation type="submission" date="2019-03" db="EMBL/GenBank/DDBJ databases">
        <title>Deep-cultivation of Planctomycetes and their phenomic and genomic characterization uncovers novel biology.</title>
        <authorList>
            <person name="Wiegand S."/>
            <person name="Jogler M."/>
            <person name="Boedeker C."/>
            <person name="Pinto D."/>
            <person name="Vollmers J."/>
            <person name="Rivas-Marin E."/>
            <person name="Kohn T."/>
            <person name="Peeters S.H."/>
            <person name="Heuer A."/>
            <person name="Rast P."/>
            <person name="Oberbeckmann S."/>
            <person name="Bunk B."/>
            <person name="Jeske O."/>
            <person name="Meyerdierks A."/>
            <person name="Storesund J.E."/>
            <person name="Kallscheuer N."/>
            <person name="Luecker S."/>
            <person name="Lage O.M."/>
            <person name="Pohl T."/>
            <person name="Merkel B.J."/>
            <person name="Hornburger P."/>
            <person name="Mueller R.-W."/>
            <person name="Bruemmer F."/>
            <person name="Labrenz M."/>
            <person name="Spormann A.M."/>
            <person name="Op den Camp H."/>
            <person name="Overmann J."/>
            <person name="Amann R."/>
            <person name="Jetten M.S.M."/>
            <person name="Mascher T."/>
            <person name="Medema M.H."/>
            <person name="Devos D.P."/>
            <person name="Kaster A.-K."/>
            <person name="Ovreas L."/>
            <person name="Rohde M."/>
            <person name="Galperin M.Y."/>
            <person name="Jogler C."/>
        </authorList>
    </citation>
    <scope>NUCLEOTIDE SEQUENCE [LARGE SCALE GENOMIC DNA]</scope>
    <source>
        <strain evidence="1 2">V202</strain>
    </source>
</reference>
<organism evidence="1 2">
    <name type="scientific">Gimesia aquarii</name>
    <dbReference type="NCBI Taxonomy" id="2527964"/>
    <lineage>
        <taxon>Bacteria</taxon>
        <taxon>Pseudomonadati</taxon>
        <taxon>Planctomycetota</taxon>
        <taxon>Planctomycetia</taxon>
        <taxon>Planctomycetales</taxon>
        <taxon>Planctomycetaceae</taxon>
        <taxon>Gimesia</taxon>
    </lineage>
</organism>
<protein>
    <submittedName>
        <fullName evidence="1">Uncharacterized protein</fullName>
    </submittedName>
</protein>
<keyword evidence="2" id="KW-1185">Reference proteome</keyword>